<organism evidence="2 3">
    <name type="scientific">Tsukamurella asaccharolytica</name>
    <dbReference type="NCBI Taxonomy" id="2592067"/>
    <lineage>
        <taxon>Bacteria</taxon>
        <taxon>Bacillati</taxon>
        <taxon>Actinomycetota</taxon>
        <taxon>Actinomycetes</taxon>
        <taxon>Mycobacteriales</taxon>
        <taxon>Tsukamurellaceae</taxon>
        <taxon>Tsukamurella</taxon>
    </lineage>
</organism>
<proteinExistence type="predicted"/>
<sequence length="133" mass="13047">MNLRWLAVSGLLLLPLAGCAIANDDAAASEVSFSSIAGTSTAPSAAPIDVVDLAAPGTICGSVAAAQDDAPVVIRSGSANCVRVLRAARAYSSAAAHADGQAVTVETGGWRCTATVSRGPATCRAGDASFSVG</sequence>
<evidence type="ECO:0000256" key="1">
    <source>
        <dbReference type="SAM" id="SignalP"/>
    </source>
</evidence>
<feature type="chain" id="PRO_5022905929" description="Secreted protein" evidence="1">
    <location>
        <begin position="23"/>
        <end position="133"/>
    </location>
</feature>
<gene>
    <name evidence="2" type="ORF">FK529_06945</name>
</gene>
<reference evidence="2 3" key="1">
    <citation type="submission" date="2019-06" db="EMBL/GenBank/DDBJ databases">
        <title>Tsukamurella conjunctivitidis sp. nov., Tsukamurella assacharolytica sp. nov. and Tsukamurella sputae sp. nov. isolated from patients with conjunctivitis, bacteraemia (lymphoma) and respiratory infection (sputum) in Hong Kong.</title>
        <authorList>
            <person name="Teng J.L.L."/>
            <person name="Lee H.H."/>
            <person name="Fong J.Y.H."/>
            <person name="Fok K.M.N."/>
            <person name="Lau S.K.P."/>
            <person name="Woo P.C.Y."/>
        </authorList>
    </citation>
    <scope>NUCLEOTIDE SEQUENCE [LARGE SCALE GENOMIC DNA]</scope>
    <source>
        <strain evidence="2 3">HKU71</strain>
    </source>
</reference>
<keyword evidence="1" id="KW-0732">Signal</keyword>
<accession>A0A5C5RB20</accession>
<evidence type="ECO:0000313" key="3">
    <source>
        <dbReference type="Proteomes" id="UP000317291"/>
    </source>
</evidence>
<dbReference type="Proteomes" id="UP000317291">
    <property type="component" value="Unassembled WGS sequence"/>
</dbReference>
<keyword evidence="3" id="KW-1185">Reference proteome</keyword>
<name>A0A5C5RB20_9ACTN</name>
<comment type="caution">
    <text evidence="2">The sequence shown here is derived from an EMBL/GenBank/DDBJ whole genome shotgun (WGS) entry which is preliminary data.</text>
</comment>
<dbReference type="AlphaFoldDB" id="A0A5C5RB20"/>
<dbReference type="RefSeq" id="WP_146560261.1">
    <property type="nucleotide sequence ID" value="NZ_VIGW01000003.1"/>
</dbReference>
<dbReference type="EMBL" id="VIGW01000003">
    <property type="protein sequence ID" value="TWS19882.1"/>
    <property type="molecule type" value="Genomic_DNA"/>
</dbReference>
<dbReference type="OrthoDB" id="4773915at2"/>
<evidence type="ECO:0008006" key="4">
    <source>
        <dbReference type="Google" id="ProtNLM"/>
    </source>
</evidence>
<protein>
    <recommendedName>
        <fullName evidence="4">Secreted protein</fullName>
    </recommendedName>
</protein>
<feature type="signal peptide" evidence="1">
    <location>
        <begin position="1"/>
        <end position="22"/>
    </location>
</feature>
<evidence type="ECO:0000313" key="2">
    <source>
        <dbReference type="EMBL" id="TWS19882.1"/>
    </source>
</evidence>